<dbReference type="Gene3D" id="1.10.3810.10">
    <property type="entry name" value="Biosynthetic peptidoglycan transglycosylase-like"/>
    <property type="match status" value="1"/>
</dbReference>
<dbReference type="InterPro" id="IPR009647">
    <property type="entry name" value="PBP_C"/>
</dbReference>
<dbReference type="NCBIfam" id="TIGR02073">
    <property type="entry name" value="PBP_1c"/>
    <property type="match status" value="1"/>
</dbReference>
<comment type="similarity">
    <text evidence="2">In the C-terminal section; belongs to the transpeptidase family.</text>
</comment>
<keyword evidence="6" id="KW-0328">Glycosyltransferase</keyword>
<dbReference type="Pfam" id="PF00912">
    <property type="entry name" value="Transgly"/>
    <property type="match status" value="1"/>
</dbReference>
<dbReference type="Gene3D" id="3.40.710.10">
    <property type="entry name" value="DD-peptidase/beta-lactamase superfamily"/>
    <property type="match status" value="1"/>
</dbReference>
<evidence type="ECO:0000259" key="12">
    <source>
        <dbReference type="Pfam" id="PF00905"/>
    </source>
</evidence>
<dbReference type="InterPro" id="IPR012338">
    <property type="entry name" value="Beta-lactam/transpept-like"/>
</dbReference>
<proteinExistence type="inferred from homology"/>
<dbReference type="EC" id="2.4.99.28" evidence="10"/>
<keyword evidence="4" id="KW-0121">Carboxypeptidase</keyword>
<dbReference type="EMBL" id="JACOGF010000019">
    <property type="protein sequence ID" value="MBC3920810.1"/>
    <property type="molecule type" value="Genomic_DNA"/>
</dbReference>
<evidence type="ECO:0000256" key="7">
    <source>
        <dbReference type="ARBA" id="ARBA00022679"/>
    </source>
</evidence>
<evidence type="ECO:0000313" key="15">
    <source>
        <dbReference type="EMBL" id="MBC3920810.1"/>
    </source>
</evidence>
<dbReference type="InterPro" id="IPR001460">
    <property type="entry name" value="PCN-bd_Tpept"/>
</dbReference>
<comment type="caution">
    <text evidence="15">The sequence shown here is derived from an EMBL/GenBank/DDBJ whole genome shotgun (WGS) entry which is preliminary data.</text>
</comment>
<dbReference type="InterPro" id="IPR023346">
    <property type="entry name" value="Lysozyme-like_dom_sf"/>
</dbReference>
<dbReference type="PANTHER" id="PTHR32282">
    <property type="entry name" value="BINDING PROTEIN TRANSPEPTIDASE, PUTATIVE-RELATED"/>
    <property type="match status" value="1"/>
</dbReference>
<evidence type="ECO:0000256" key="3">
    <source>
        <dbReference type="ARBA" id="ARBA00007739"/>
    </source>
</evidence>
<keyword evidence="9" id="KW-0511">Multifunctional enzyme</keyword>
<evidence type="ECO:0000256" key="9">
    <source>
        <dbReference type="ARBA" id="ARBA00023268"/>
    </source>
</evidence>
<organism evidence="15 16">
    <name type="scientific">Undibacterium hunanense</name>
    <dbReference type="NCBI Taxonomy" id="2762292"/>
    <lineage>
        <taxon>Bacteria</taxon>
        <taxon>Pseudomonadati</taxon>
        <taxon>Pseudomonadota</taxon>
        <taxon>Betaproteobacteria</taxon>
        <taxon>Burkholderiales</taxon>
        <taxon>Oxalobacteraceae</taxon>
        <taxon>Undibacterium</taxon>
    </lineage>
</organism>
<keyword evidence="7" id="KW-0808">Transferase</keyword>
<feature type="domain" description="Penicillin-binding C-terminal" evidence="14">
    <location>
        <begin position="706"/>
        <end position="785"/>
    </location>
</feature>
<evidence type="ECO:0000256" key="11">
    <source>
        <dbReference type="ARBA" id="ARBA00049902"/>
    </source>
</evidence>
<dbReference type="InterPro" id="IPR036950">
    <property type="entry name" value="PBP_transglycosylase"/>
</dbReference>
<evidence type="ECO:0000256" key="8">
    <source>
        <dbReference type="ARBA" id="ARBA00022801"/>
    </source>
</evidence>
<evidence type="ECO:0000256" key="1">
    <source>
        <dbReference type="ARBA" id="ARBA00004752"/>
    </source>
</evidence>
<dbReference type="PANTHER" id="PTHR32282:SF15">
    <property type="entry name" value="PENICILLIN-BINDING PROTEIN 1C"/>
    <property type="match status" value="1"/>
</dbReference>
<accession>A0ABR6ZY64</accession>
<dbReference type="SUPFAM" id="SSF53955">
    <property type="entry name" value="Lysozyme-like"/>
    <property type="match status" value="1"/>
</dbReference>
<evidence type="ECO:0000259" key="14">
    <source>
        <dbReference type="Pfam" id="PF06832"/>
    </source>
</evidence>
<evidence type="ECO:0000256" key="10">
    <source>
        <dbReference type="ARBA" id="ARBA00044770"/>
    </source>
</evidence>
<evidence type="ECO:0000256" key="5">
    <source>
        <dbReference type="ARBA" id="ARBA00022670"/>
    </source>
</evidence>
<comment type="pathway">
    <text evidence="1">Cell wall biogenesis; peptidoglycan biosynthesis.</text>
</comment>
<evidence type="ECO:0000256" key="6">
    <source>
        <dbReference type="ARBA" id="ARBA00022676"/>
    </source>
</evidence>
<dbReference type="Proteomes" id="UP000650424">
    <property type="component" value="Unassembled WGS sequence"/>
</dbReference>
<sequence length="792" mass="86522">MLLRWSKALLSRKKTWAVAVFLLTSLVLLDLAFPLPPPGRDSPYAMVVLARDGSPLRAFPDKDHIWRHAISLDEVSPYYVQALTGYEDRAFWWHPGVNPLSMLRAGWQWLHNGRIISGGSTITMQVARIIDPTPHTVTGKLKQVARALQLEAHYSKKEILTLYLNYAPMGGVLEGVEAASRAYLGKPANRLTHAEAAMLAVLPQMPSVLRPDRYPQRAQQARDKLIRRMADRWSKDIVADALSEPVVAQTVREPLLAPLLALRMKQQARRERKSAGNTMDTGQQNVIRTTVDPASQQVVETLLADRIRLLPPHVSMAAMVMDNQTFEVLAYAGSADFSDRKRFSDVDMVRASRSPGSTLKPFLYAFALDEGLIHSESLLSDTPQSFSGYQPANFFQNFNGPVSVSEALVKSLNVPAVEVLEQLGSDNFVSMLRRGGLKLDFPRGAAPNLSVILGGAGARLEDMVGAYSSLARKGMAGVPRMTPAAPRKEQRMMSEGAAFIVRDILETGGPVARAVEGNGSYRGIAYKTGTSFGFRDAWAIGVSNRYSIGVWVGRPDGTPNPGFFGANVAAPLLVDIFTALPDGRNAGPNPPPASVSQEKICWPLGTRASEQTDASLCPVQRTAWLLNGTAPPSFADRLKTATPVFSYLVDTRTGLRVAPECASHASETRQAARWPSSLGPWLDAGLRKTALPPAWAPECATIYKADDNIQIVGLNDGEILHRASNKDVPKARLEIRGSQADISWMVNGHIIANKTASQPQVIEFPQAGRYDITAFDTFGRYDRISVSMQASP</sequence>
<keyword evidence="8" id="KW-0378">Hydrolase</keyword>
<name>A0ABR6ZY64_9BURK</name>
<comment type="catalytic activity">
    <reaction evidence="11">
        <text>[GlcNAc-(1-&gt;4)-Mur2Ac(oyl-L-Ala-gamma-D-Glu-L-Lys-D-Ala-D-Ala)](n)-di-trans,octa-cis-undecaprenyl diphosphate + beta-D-GlcNAc-(1-&gt;4)-Mur2Ac(oyl-L-Ala-gamma-D-Glu-L-Lys-D-Ala-D-Ala)-di-trans,octa-cis-undecaprenyl diphosphate = [GlcNAc-(1-&gt;4)-Mur2Ac(oyl-L-Ala-gamma-D-Glu-L-Lys-D-Ala-D-Ala)](n+1)-di-trans,octa-cis-undecaprenyl diphosphate + di-trans,octa-cis-undecaprenyl diphosphate + H(+)</text>
        <dbReference type="Rhea" id="RHEA:23708"/>
        <dbReference type="Rhea" id="RHEA-COMP:9602"/>
        <dbReference type="Rhea" id="RHEA-COMP:9603"/>
        <dbReference type="ChEBI" id="CHEBI:15378"/>
        <dbReference type="ChEBI" id="CHEBI:58405"/>
        <dbReference type="ChEBI" id="CHEBI:60033"/>
        <dbReference type="ChEBI" id="CHEBI:78435"/>
        <dbReference type="EC" id="2.4.99.28"/>
    </reaction>
</comment>
<comment type="similarity">
    <text evidence="3">In the N-terminal section; belongs to the glycosyltransferase 51 family.</text>
</comment>
<evidence type="ECO:0000256" key="2">
    <source>
        <dbReference type="ARBA" id="ARBA00007090"/>
    </source>
</evidence>
<dbReference type="InterPro" id="IPR011815">
    <property type="entry name" value="PBP_1c"/>
</dbReference>
<dbReference type="InterPro" id="IPR050396">
    <property type="entry name" value="Glycosyltr_51/Transpeptidase"/>
</dbReference>
<dbReference type="InterPro" id="IPR001264">
    <property type="entry name" value="Glyco_trans_51"/>
</dbReference>
<dbReference type="Pfam" id="PF00905">
    <property type="entry name" value="Transpeptidase"/>
    <property type="match status" value="1"/>
</dbReference>
<protein>
    <recommendedName>
        <fullName evidence="10">peptidoglycan glycosyltransferase</fullName>
        <ecNumber evidence="10">2.4.99.28</ecNumber>
    </recommendedName>
</protein>
<evidence type="ECO:0000259" key="13">
    <source>
        <dbReference type="Pfam" id="PF00912"/>
    </source>
</evidence>
<dbReference type="SUPFAM" id="SSF56601">
    <property type="entry name" value="beta-lactamase/transpeptidase-like"/>
    <property type="match status" value="1"/>
</dbReference>
<evidence type="ECO:0000313" key="16">
    <source>
        <dbReference type="Proteomes" id="UP000650424"/>
    </source>
</evidence>
<evidence type="ECO:0000256" key="4">
    <source>
        <dbReference type="ARBA" id="ARBA00022645"/>
    </source>
</evidence>
<dbReference type="Pfam" id="PF06832">
    <property type="entry name" value="BiPBP_C"/>
    <property type="match status" value="1"/>
</dbReference>
<feature type="domain" description="Penicillin-binding protein transpeptidase" evidence="12">
    <location>
        <begin position="316"/>
        <end position="553"/>
    </location>
</feature>
<reference evidence="15 16" key="1">
    <citation type="submission" date="2020-08" db="EMBL/GenBank/DDBJ databases">
        <title>Novel species isolated from subtropical streams in China.</title>
        <authorList>
            <person name="Lu H."/>
        </authorList>
    </citation>
    <scope>NUCLEOTIDE SEQUENCE [LARGE SCALE GENOMIC DNA]</scope>
    <source>
        <strain evidence="15 16">CY18W</strain>
    </source>
</reference>
<gene>
    <name evidence="15" type="primary">pbpC</name>
    <name evidence="15" type="ORF">H8L32_25315</name>
</gene>
<feature type="domain" description="Glycosyl transferase family 51" evidence="13">
    <location>
        <begin position="55"/>
        <end position="229"/>
    </location>
</feature>
<keyword evidence="5" id="KW-0645">Protease</keyword>
<keyword evidence="16" id="KW-1185">Reference proteome</keyword>